<name>A0A0E9XSK0_ANGAN</name>
<evidence type="ECO:0000313" key="1">
    <source>
        <dbReference type="EMBL" id="JAI05630.1"/>
    </source>
</evidence>
<organism evidence="1">
    <name type="scientific">Anguilla anguilla</name>
    <name type="common">European freshwater eel</name>
    <name type="synonym">Muraena anguilla</name>
    <dbReference type="NCBI Taxonomy" id="7936"/>
    <lineage>
        <taxon>Eukaryota</taxon>
        <taxon>Metazoa</taxon>
        <taxon>Chordata</taxon>
        <taxon>Craniata</taxon>
        <taxon>Vertebrata</taxon>
        <taxon>Euteleostomi</taxon>
        <taxon>Actinopterygii</taxon>
        <taxon>Neopterygii</taxon>
        <taxon>Teleostei</taxon>
        <taxon>Anguilliformes</taxon>
        <taxon>Anguillidae</taxon>
        <taxon>Anguilla</taxon>
    </lineage>
</organism>
<sequence length="33" mass="3947">MNQSIKCFQKINNILKKYNVGRDLNIFFFSPPQ</sequence>
<accession>A0A0E9XSK0</accession>
<proteinExistence type="predicted"/>
<dbReference type="AlphaFoldDB" id="A0A0E9XSK0"/>
<protein>
    <submittedName>
        <fullName evidence="1">Uncharacterized protein</fullName>
    </submittedName>
</protein>
<dbReference type="EMBL" id="GBXM01002948">
    <property type="protein sequence ID" value="JAI05630.1"/>
    <property type="molecule type" value="Transcribed_RNA"/>
</dbReference>
<reference evidence="1" key="1">
    <citation type="submission" date="2014-11" db="EMBL/GenBank/DDBJ databases">
        <authorList>
            <person name="Amaro Gonzalez C."/>
        </authorList>
    </citation>
    <scope>NUCLEOTIDE SEQUENCE</scope>
</reference>
<reference evidence="1" key="2">
    <citation type="journal article" date="2015" name="Fish Shellfish Immunol.">
        <title>Early steps in the European eel (Anguilla anguilla)-Vibrio vulnificus interaction in the gills: Role of the RtxA13 toxin.</title>
        <authorList>
            <person name="Callol A."/>
            <person name="Pajuelo D."/>
            <person name="Ebbesson L."/>
            <person name="Teles M."/>
            <person name="MacKenzie S."/>
            <person name="Amaro C."/>
        </authorList>
    </citation>
    <scope>NUCLEOTIDE SEQUENCE</scope>
</reference>